<feature type="region of interest" description="Disordered" evidence="1">
    <location>
        <begin position="45"/>
        <end position="69"/>
    </location>
</feature>
<protein>
    <submittedName>
        <fullName evidence="2">Uncharacterized protein</fullName>
    </submittedName>
</protein>
<keyword evidence="3" id="KW-1185">Reference proteome</keyword>
<dbReference type="Proteomes" id="UP001177023">
    <property type="component" value="Unassembled WGS sequence"/>
</dbReference>
<dbReference type="AlphaFoldDB" id="A0AA36GBZ4"/>
<evidence type="ECO:0000313" key="2">
    <source>
        <dbReference type="EMBL" id="CAJ0583007.1"/>
    </source>
</evidence>
<name>A0AA36GBZ4_9BILA</name>
<evidence type="ECO:0000256" key="1">
    <source>
        <dbReference type="SAM" id="MobiDB-lite"/>
    </source>
</evidence>
<dbReference type="EMBL" id="CATQJA010002665">
    <property type="protein sequence ID" value="CAJ0583007.1"/>
    <property type="molecule type" value="Genomic_DNA"/>
</dbReference>
<accession>A0AA36GBZ4</accession>
<proteinExistence type="predicted"/>
<reference evidence="2" key="1">
    <citation type="submission" date="2023-06" db="EMBL/GenBank/DDBJ databases">
        <authorList>
            <person name="Delattre M."/>
        </authorList>
    </citation>
    <scope>NUCLEOTIDE SEQUENCE</scope>
    <source>
        <strain evidence="2">AF72</strain>
    </source>
</reference>
<feature type="compositionally biased region" description="Low complexity" evidence="1">
    <location>
        <begin position="54"/>
        <end position="68"/>
    </location>
</feature>
<sequence>MMRGLLLVNSKNQVTLVEGDVQFRGYLKSILKKDFCLNDSASTSSGVYTDSSFEELPSPSTSESSQWPKRQYHDPSVLSEITHHFLPIVSVFRTAESMRDPYRSMQSGSATILFETLSCGFLLLIITEEDENVARDWLKLSSEALQLHFGPLLESFDADLSVYDQAISQLTATLHSLTGRIPLQKDPHGHRAASYFAPETRRMIPLLKTLTERVSDAIGTNRDGLPFSCLLVARGHFLCSVNSTSDEKKIWKHLHPEDIQALKRHLNLHPLTANTQVNQLWLRSKQSDTPFYADIMRFKVLEEVEIVFVCAASGCGLIRMGAEVLTLLDELIYENSNTVQITTMLKKLCAGLLATTARSHCRTPTAFLRNPPKTAAFIENVWDRIVNEIQNLNPESQQSTVSEARNRSLSLLSMRSAFSMLSMGSSLNTFCGKDKLLPAKLETMIRYLRRQILSLVQELCSSAQADAMSDRLPTAHAVVARSLTRTHLMAIHKLKLNSEDRWQEMKDYLKPTTWRLNMLAFEMVDLKSGITLPYLPENLRGNFDVFPEGPAIMGAIFETAGQNYYGVQAAFCDGSETSSRPNFFGRIKAKKQEPAFLLKVLFDGCIHRDLALRQTHELALKLKEDIFKLRNNFS</sequence>
<gene>
    <name evidence="2" type="ORF">MSPICULIGERA_LOCUS21126</name>
</gene>
<evidence type="ECO:0000313" key="3">
    <source>
        <dbReference type="Proteomes" id="UP001177023"/>
    </source>
</evidence>
<feature type="non-terminal residue" evidence="2">
    <location>
        <position position="634"/>
    </location>
</feature>
<organism evidence="2 3">
    <name type="scientific">Mesorhabditis spiculigera</name>
    <dbReference type="NCBI Taxonomy" id="96644"/>
    <lineage>
        <taxon>Eukaryota</taxon>
        <taxon>Metazoa</taxon>
        <taxon>Ecdysozoa</taxon>
        <taxon>Nematoda</taxon>
        <taxon>Chromadorea</taxon>
        <taxon>Rhabditida</taxon>
        <taxon>Rhabditina</taxon>
        <taxon>Rhabditomorpha</taxon>
        <taxon>Rhabditoidea</taxon>
        <taxon>Rhabditidae</taxon>
        <taxon>Mesorhabditinae</taxon>
        <taxon>Mesorhabditis</taxon>
    </lineage>
</organism>
<comment type="caution">
    <text evidence="2">The sequence shown here is derived from an EMBL/GenBank/DDBJ whole genome shotgun (WGS) entry which is preliminary data.</text>
</comment>